<dbReference type="EMBL" id="AZHD01000026">
    <property type="protein sequence ID" value="OAA53909.1"/>
    <property type="molecule type" value="Genomic_DNA"/>
</dbReference>
<sequence length="348" mass="37456">MKSATFAAVAGLLAQNVAAQNMLRFACSQLVVERTDPIVNPGQLYTPHLHQIVGGNSFNITMDPESHDLPGLSTCTSCNFKEDTSNYWTAVLFFKAKNGTFHRVPQVGNGGPQGQLVNKGGLDVYYIPSGKTTAFKPGFRMIAGKASNTDPSKVSRGNICHRCWKSTNDNQFTGGAPCSGADTVDVPMDLSCKMVRQTIIFPTCWDGKNLDSPDHETHVAYSGVGASGGGACPSSHPVKLPQIMYEIMWNTSTFMDRSLFPADGSNPFIYSMNIGGAAAHGDYVFGWKGDSLQKAMDHGCNLNRDCPAAGLHAQTPDVYNQCTKKQQAPEDVDGWLSALPMGEMAMKA</sequence>
<comment type="caution">
    <text evidence="3">The sequence shown here is derived from an EMBL/GenBank/DDBJ whole genome shotgun (WGS) entry which is preliminary data.</text>
</comment>
<evidence type="ECO:0000313" key="4">
    <source>
        <dbReference type="Proteomes" id="UP000076874"/>
    </source>
</evidence>
<organism evidence="3 4">
    <name type="scientific">Niveomyces insectorum RCEF 264</name>
    <dbReference type="NCBI Taxonomy" id="1081102"/>
    <lineage>
        <taxon>Eukaryota</taxon>
        <taxon>Fungi</taxon>
        <taxon>Dikarya</taxon>
        <taxon>Ascomycota</taxon>
        <taxon>Pezizomycotina</taxon>
        <taxon>Sordariomycetes</taxon>
        <taxon>Hypocreomycetidae</taxon>
        <taxon>Hypocreales</taxon>
        <taxon>Cordycipitaceae</taxon>
        <taxon>Niveomyces</taxon>
    </lineage>
</organism>
<gene>
    <name evidence="3" type="ORF">SPI_09116</name>
</gene>
<feature type="signal peptide" evidence="1">
    <location>
        <begin position="1"/>
        <end position="19"/>
    </location>
</feature>
<dbReference type="Pfam" id="PF09362">
    <property type="entry name" value="DUF1996"/>
    <property type="match status" value="1"/>
</dbReference>
<reference evidence="3 4" key="1">
    <citation type="journal article" date="2016" name="Genome Biol. Evol.">
        <title>Divergent and convergent evolution of fungal pathogenicity.</title>
        <authorList>
            <person name="Shang Y."/>
            <person name="Xiao G."/>
            <person name="Zheng P."/>
            <person name="Cen K."/>
            <person name="Zhan S."/>
            <person name="Wang C."/>
        </authorList>
    </citation>
    <scope>NUCLEOTIDE SEQUENCE [LARGE SCALE GENOMIC DNA]</scope>
    <source>
        <strain evidence="3 4">RCEF 264</strain>
    </source>
</reference>
<dbReference type="OrthoDB" id="74764at2759"/>
<keyword evidence="4" id="KW-1185">Reference proteome</keyword>
<name>A0A167M4C5_9HYPO</name>
<keyword evidence="1" id="KW-0732">Signal</keyword>
<proteinExistence type="predicted"/>
<evidence type="ECO:0000256" key="1">
    <source>
        <dbReference type="SAM" id="SignalP"/>
    </source>
</evidence>
<dbReference type="PANTHER" id="PTHR43662:SF4">
    <property type="entry name" value="DUF1996 DOMAIN-CONTAINING PROTEIN"/>
    <property type="match status" value="1"/>
</dbReference>
<dbReference type="PANTHER" id="PTHR43662">
    <property type="match status" value="1"/>
</dbReference>
<evidence type="ECO:0000259" key="2">
    <source>
        <dbReference type="Pfam" id="PF09362"/>
    </source>
</evidence>
<feature type="domain" description="DUF1996" evidence="2">
    <location>
        <begin position="36"/>
        <end position="287"/>
    </location>
</feature>
<accession>A0A167M4C5</accession>
<dbReference type="AlphaFoldDB" id="A0A167M4C5"/>
<feature type="chain" id="PRO_5007890141" description="DUF1996 domain-containing protein" evidence="1">
    <location>
        <begin position="20"/>
        <end position="348"/>
    </location>
</feature>
<evidence type="ECO:0000313" key="3">
    <source>
        <dbReference type="EMBL" id="OAA53909.1"/>
    </source>
</evidence>
<protein>
    <recommendedName>
        <fullName evidence="2">DUF1996 domain-containing protein</fullName>
    </recommendedName>
</protein>
<dbReference type="Proteomes" id="UP000076874">
    <property type="component" value="Unassembled WGS sequence"/>
</dbReference>
<dbReference type="InterPro" id="IPR018535">
    <property type="entry name" value="DUF1996"/>
</dbReference>